<proteinExistence type="predicted"/>
<sequence length="148" mass="16297">MEIFSLRSSQSLLFKNNTNNNAKSPKTADIVIEPKPTRDQGSFQIQNFDSRQAIDFTAVSAGELRNYARQGFDSGLIDQNTFAAISEPLPMHAIDPLGNVIDLSNVTDGTSFNYLDYYKNQLQIAMSIGDPNEVQTLESVVGFLAGED</sequence>
<dbReference type="EMBL" id="JAEUAK010000006">
    <property type="protein sequence ID" value="MBW9054253.1"/>
    <property type="molecule type" value="Genomic_DNA"/>
</dbReference>
<evidence type="ECO:0000313" key="1">
    <source>
        <dbReference type="EMBL" id="MBW9054253.1"/>
    </source>
</evidence>
<dbReference type="RefSeq" id="WP_220335641.1">
    <property type="nucleotide sequence ID" value="NZ_JAEUAK010000006.1"/>
</dbReference>
<accession>A0ABS7GY74</accession>
<name>A0ABS7GY74_9HYPH</name>
<evidence type="ECO:0000313" key="2">
    <source>
        <dbReference type="Proteomes" id="UP000717752"/>
    </source>
</evidence>
<gene>
    <name evidence="1" type="ORF">JNB85_17735</name>
</gene>
<reference evidence="1 2" key="1">
    <citation type="journal article" date="2021" name="MBio">
        <title>Poor Competitiveness of Bradyrhizobium in Pigeon Pea Root Colonization in Indian Soils.</title>
        <authorList>
            <person name="Chalasani D."/>
            <person name="Basu A."/>
            <person name="Pullabhotla S.V.S.R.N."/>
            <person name="Jorrin B."/>
            <person name="Neal A.L."/>
            <person name="Poole P.S."/>
            <person name="Podile A.R."/>
            <person name="Tkacz A."/>
        </authorList>
    </citation>
    <scope>NUCLEOTIDE SEQUENCE [LARGE SCALE GENOMIC DNA]</scope>
    <source>
        <strain evidence="1 2">HU56</strain>
    </source>
</reference>
<keyword evidence="2" id="KW-1185">Reference proteome</keyword>
<comment type="caution">
    <text evidence="1">The sequence shown here is derived from an EMBL/GenBank/DDBJ whole genome shotgun (WGS) entry which is preliminary data.</text>
</comment>
<organism evidence="1 2">
    <name type="scientific">Rhizobium mesosinicum</name>
    <dbReference type="NCBI Taxonomy" id="335017"/>
    <lineage>
        <taxon>Bacteria</taxon>
        <taxon>Pseudomonadati</taxon>
        <taxon>Pseudomonadota</taxon>
        <taxon>Alphaproteobacteria</taxon>
        <taxon>Hyphomicrobiales</taxon>
        <taxon>Rhizobiaceae</taxon>
        <taxon>Rhizobium/Agrobacterium group</taxon>
        <taxon>Rhizobium</taxon>
    </lineage>
</organism>
<protein>
    <submittedName>
        <fullName evidence="1">Uncharacterized protein</fullName>
    </submittedName>
</protein>
<dbReference type="Proteomes" id="UP000717752">
    <property type="component" value="Unassembled WGS sequence"/>
</dbReference>